<evidence type="ECO:0008006" key="3">
    <source>
        <dbReference type="Google" id="ProtNLM"/>
    </source>
</evidence>
<evidence type="ECO:0000313" key="2">
    <source>
        <dbReference type="Proteomes" id="UP000020467"/>
    </source>
</evidence>
<dbReference type="EMBL" id="JARH01000924">
    <property type="protein sequence ID" value="EXF75187.1"/>
    <property type="molecule type" value="Genomic_DNA"/>
</dbReference>
<dbReference type="Proteomes" id="UP000020467">
    <property type="component" value="Unassembled WGS sequence"/>
</dbReference>
<sequence length="261" mass="30182">MHNASKAAMVRDGEVLFPISSGGYDDQARIIIECAENKSFAIQQSLITKHSDFFRACLRHDFQALRNSTIRLLDIDPDLMVLYPGLAHRQLQKCSSVFRDEGDVILSEDYPYVTDWTRLIKLYRLLDFLQNVGLLKQAGRLLQSRISYTPLQVLPPYAEDAIIDRRLEAFAEAFEMLEVNHPHQARFRDSIIPEFCRKCHRDVLVLHHHTLESYPEFLANISLHQSEDIASIKDIIAVKPSCFGILPRMCKRKVERWSLFP</sequence>
<dbReference type="OrthoDB" id="194443at2759"/>
<comment type="caution">
    <text evidence="1">The sequence shown here is derived from an EMBL/GenBank/DDBJ whole genome shotgun (WGS) entry which is preliminary data.</text>
</comment>
<dbReference type="AlphaFoldDB" id="A0A010Q5P2"/>
<organism evidence="1 2">
    <name type="scientific">Colletotrichum fioriniae PJ7</name>
    <dbReference type="NCBI Taxonomy" id="1445577"/>
    <lineage>
        <taxon>Eukaryota</taxon>
        <taxon>Fungi</taxon>
        <taxon>Dikarya</taxon>
        <taxon>Ascomycota</taxon>
        <taxon>Pezizomycotina</taxon>
        <taxon>Sordariomycetes</taxon>
        <taxon>Hypocreomycetidae</taxon>
        <taxon>Glomerellales</taxon>
        <taxon>Glomerellaceae</taxon>
        <taxon>Colletotrichum</taxon>
        <taxon>Colletotrichum acutatum species complex</taxon>
    </lineage>
</organism>
<dbReference type="KEGG" id="cfj:CFIO01_06145"/>
<dbReference type="Gene3D" id="3.30.710.10">
    <property type="entry name" value="Potassium Channel Kv1.1, Chain A"/>
    <property type="match status" value="1"/>
</dbReference>
<proteinExistence type="predicted"/>
<reference evidence="1 2" key="1">
    <citation type="submission" date="2014-02" db="EMBL/GenBank/DDBJ databases">
        <title>The genome sequence of Colletotrichum fioriniae PJ7.</title>
        <authorList>
            <person name="Baroncelli R."/>
            <person name="Thon M.R."/>
        </authorList>
    </citation>
    <scope>NUCLEOTIDE SEQUENCE [LARGE SCALE GENOMIC DNA]</scope>
    <source>
        <strain evidence="1 2">PJ7</strain>
    </source>
</reference>
<evidence type="ECO:0000313" key="1">
    <source>
        <dbReference type="EMBL" id="EXF75187.1"/>
    </source>
</evidence>
<dbReference type="HOGENOM" id="CLU_1065620_0_0_1"/>
<keyword evidence="2" id="KW-1185">Reference proteome</keyword>
<dbReference type="InterPro" id="IPR011333">
    <property type="entry name" value="SKP1/BTB/POZ_sf"/>
</dbReference>
<protein>
    <recommendedName>
        <fullName evidence="3">BTB domain-containing protein</fullName>
    </recommendedName>
</protein>
<accession>A0A010Q5P2</accession>
<dbReference type="STRING" id="1445577.A0A010Q5P2"/>
<dbReference type="eggNOG" id="ENOG502RI8J">
    <property type="taxonomic scope" value="Eukaryota"/>
</dbReference>
<gene>
    <name evidence="1" type="ORF">CFIO01_06145</name>
</gene>
<name>A0A010Q5P2_9PEZI</name>